<dbReference type="SFLD" id="SFLDS00029">
    <property type="entry name" value="Radical_SAM"/>
    <property type="match status" value="1"/>
</dbReference>
<proteinExistence type="inferred from homology"/>
<dbReference type="GO" id="GO:0002935">
    <property type="term" value="F:tRNA (adenine(37)-C2)-methyltransferase activity"/>
    <property type="evidence" value="ECO:0007669"/>
    <property type="project" value="UniProtKB-UniRule"/>
</dbReference>
<dbReference type="PANTHER" id="PTHR30544:SF5">
    <property type="entry name" value="RADICAL SAM CORE DOMAIN-CONTAINING PROTEIN"/>
    <property type="match status" value="1"/>
</dbReference>
<feature type="binding site" evidence="12">
    <location>
        <begin position="166"/>
        <end position="167"/>
    </location>
    <ligand>
        <name>S-adenosyl-L-methionine</name>
        <dbReference type="ChEBI" id="CHEBI:59789"/>
    </ligand>
</feature>
<comment type="function">
    <text evidence="12">Specifically methylates position 2 of adenine 2503 in 23S rRNA and position 2 of adenine 37 in tRNAs.</text>
</comment>
<evidence type="ECO:0000259" key="13">
    <source>
        <dbReference type="PROSITE" id="PS51918"/>
    </source>
</evidence>
<evidence type="ECO:0000313" key="15">
    <source>
        <dbReference type="Proteomes" id="UP000289216"/>
    </source>
</evidence>
<comment type="caution">
    <text evidence="14">The sequence shown here is derived from an EMBL/GenBank/DDBJ whole genome shotgun (WGS) entry which is preliminary data.</text>
</comment>
<feature type="binding site" evidence="12">
    <location>
        <position position="123"/>
    </location>
    <ligand>
        <name>[4Fe-4S] cluster</name>
        <dbReference type="ChEBI" id="CHEBI:49883"/>
        <note>4Fe-4S-S-AdoMet</note>
    </ligand>
</feature>
<evidence type="ECO:0000256" key="2">
    <source>
        <dbReference type="ARBA" id="ARBA00022485"/>
    </source>
</evidence>
<dbReference type="GO" id="GO:0046872">
    <property type="term" value="F:metal ion binding"/>
    <property type="evidence" value="ECO:0007669"/>
    <property type="project" value="UniProtKB-KW"/>
</dbReference>
<keyword evidence="11 12" id="KW-0411">Iron-sulfur</keyword>
<dbReference type="EC" id="2.1.1.192" evidence="12"/>
<dbReference type="GO" id="GO:0005737">
    <property type="term" value="C:cytoplasm"/>
    <property type="evidence" value="ECO:0007669"/>
    <property type="project" value="UniProtKB-SubCell"/>
</dbReference>
<reference evidence="14 15" key="1">
    <citation type="submission" date="2019-01" db="EMBL/GenBank/DDBJ databases">
        <title>Fusobacterium necrophorum Isolated From the Uterus of Dairy Cows.</title>
        <authorList>
            <person name="Francis A.M."/>
        </authorList>
    </citation>
    <scope>NUCLEOTIDE SEQUENCE [LARGE SCALE GENOMIC DNA]</scope>
    <source>
        <strain evidence="14 15">KG35</strain>
    </source>
</reference>
<dbReference type="AlphaFoldDB" id="A0A4Q2KZI7"/>
<comment type="subcellular location">
    <subcellularLocation>
        <location evidence="1 12">Cytoplasm</location>
    </subcellularLocation>
</comment>
<comment type="miscellaneous">
    <text evidence="12">Reaction proceeds by a ping-pong mechanism involving intermediate methylation of a conserved cysteine residue.</text>
</comment>
<feature type="domain" description="Radical SAM core" evidence="13">
    <location>
        <begin position="102"/>
        <end position="330"/>
    </location>
</feature>
<dbReference type="Pfam" id="PF04055">
    <property type="entry name" value="Radical_SAM"/>
    <property type="match status" value="1"/>
</dbReference>
<feature type="active site" description="S-methylcysteine intermediate" evidence="12">
    <location>
        <position position="341"/>
    </location>
</feature>
<feature type="binding site" evidence="12">
    <location>
        <begin position="221"/>
        <end position="223"/>
    </location>
    <ligand>
        <name>S-adenosyl-L-methionine</name>
        <dbReference type="ChEBI" id="CHEBI:59789"/>
    </ligand>
</feature>
<dbReference type="GO" id="GO:0051539">
    <property type="term" value="F:4 iron, 4 sulfur cluster binding"/>
    <property type="evidence" value="ECO:0007669"/>
    <property type="project" value="UniProtKB-UniRule"/>
</dbReference>
<evidence type="ECO:0000256" key="12">
    <source>
        <dbReference type="HAMAP-Rule" id="MF_01849"/>
    </source>
</evidence>
<dbReference type="EMBL" id="SBAP01000003">
    <property type="protein sequence ID" value="RXZ71145.1"/>
    <property type="molecule type" value="Genomic_DNA"/>
</dbReference>
<keyword evidence="10 12" id="KW-0408">Iron</keyword>
<dbReference type="SFLD" id="SFLDF00275">
    <property type="entry name" value="adenosine_C2_methyltransferase"/>
    <property type="match status" value="1"/>
</dbReference>
<dbReference type="PANTHER" id="PTHR30544">
    <property type="entry name" value="23S RRNA METHYLTRANSFERASE"/>
    <property type="match status" value="1"/>
</dbReference>
<dbReference type="InterPro" id="IPR027492">
    <property type="entry name" value="RNA_MTrfase_RlmN"/>
</dbReference>
<feature type="binding site" evidence="12">
    <location>
        <position position="297"/>
    </location>
    <ligand>
        <name>S-adenosyl-L-methionine</name>
        <dbReference type="ChEBI" id="CHEBI:59789"/>
    </ligand>
</feature>
<dbReference type="RefSeq" id="WP_129490432.1">
    <property type="nucleotide sequence ID" value="NZ_SBAP01000003.1"/>
</dbReference>
<feature type="active site" description="Proton acceptor" evidence="12">
    <location>
        <position position="95"/>
    </location>
</feature>
<keyword evidence="7 12" id="KW-0949">S-adenosyl-L-methionine</keyword>
<comment type="cofactor">
    <cofactor evidence="12">
        <name>[4Fe-4S] cluster</name>
        <dbReference type="ChEBI" id="CHEBI:49883"/>
    </cofactor>
    <text evidence="12">Binds 1 [4Fe-4S] cluster. The cluster is coordinated with 3 cysteines and an exchangeable S-adenosyl-L-methionine.</text>
</comment>
<dbReference type="InterPro" id="IPR040072">
    <property type="entry name" value="Methyltransferase_A"/>
</dbReference>
<name>A0A4Q2KZI7_9FUSO</name>
<evidence type="ECO:0000313" key="14">
    <source>
        <dbReference type="EMBL" id="RXZ71145.1"/>
    </source>
</evidence>
<dbReference type="Gene3D" id="3.20.20.70">
    <property type="entry name" value="Aldolase class I"/>
    <property type="match status" value="1"/>
</dbReference>
<protein>
    <recommendedName>
        <fullName evidence="12">Probable dual-specificity RNA methyltransferase RlmN</fullName>
        <ecNumber evidence="12">2.1.1.192</ecNumber>
    </recommendedName>
    <alternativeName>
        <fullName evidence="12">23S rRNA (adenine(2503)-C(2))-methyltransferase</fullName>
    </alternativeName>
    <alternativeName>
        <fullName evidence="12">23S rRNA m2A2503 methyltransferase</fullName>
    </alternativeName>
    <alternativeName>
        <fullName evidence="12">Ribosomal RNA large subunit methyltransferase N</fullName>
    </alternativeName>
    <alternativeName>
        <fullName evidence="12">tRNA (adenine(37)-C(2))-methyltransferase</fullName>
    </alternativeName>
    <alternativeName>
        <fullName evidence="12">tRNA m2A37 methyltransferase</fullName>
    </alternativeName>
</protein>
<keyword evidence="3 12" id="KW-0963">Cytoplasm</keyword>
<dbReference type="Pfam" id="PF21016">
    <property type="entry name" value="RlmN_N"/>
    <property type="match status" value="1"/>
</dbReference>
<evidence type="ECO:0000256" key="5">
    <source>
        <dbReference type="ARBA" id="ARBA00022603"/>
    </source>
</evidence>
<dbReference type="InterPro" id="IPR004383">
    <property type="entry name" value="rRNA_lsu_MTrfase_RlmN/Cfr"/>
</dbReference>
<dbReference type="InterPro" id="IPR013785">
    <property type="entry name" value="Aldolase_TIM"/>
</dbReference>
<evidence type="ECO:0000256" key="4">
    <source>
        <dbReference type="ARBA" id="ARBA00022552"/>
    </source>
</evidence>
<comment type="caution">
    <text evidence="12">Lacks conserved residue(s) required for the propagation of feature annotation.</text>
</comment>
<comment type="catalytic activity">
    <reaction evidence="12">
        <text>adenosine(2503) in 23S rRNA + 2 reduced [2Fe-2S]-[ferredoxin] + 2 S-adenosyl-L-methionine = 2-methyladenosine(2503) in 23S rRNA + 5'-deoxyadenosine + L-methionine + 2 oxidized [2Fe-2S]-[ferredoxin] + S-adenosyl-L-homocysteine</text>
        <dbReference type="Rhea" id="RHEA:42916"/>
        <dbReference type="Rhea" id="RHEA-COMP:10000"/>
        <dbReference type="Rhea" id="RHEA-COMP:10001"/>
        <dbReference type="Rhea" id="RHEA-COMP:10152"/>
        <dbReference type="Rhea" id="RHEA-COMP:10282"/>
        <dbReference type="ChEBI" id="CHEBI:17319"/>
        <dbReference type="ChEBI" id="CHEBI:33737"/>
        <dbReference type="ChEBI" id="CHEBI:33738"/>
        <dbReference type="ChEBI" id="CHEBI:57844"/>
        <dbReference type="ChEBI" id="CHEBI:57856"/>
        <dbReference type="ChEBI" id="CHEBI:59789"/>
        <dbReference type="ChEBI" id="CHEBI:74411"/>
        <dbReference type="ChEBI" id="CHEBI:74497"/>
        <dbReference type="EC" id="2.1.1.192"/>
    </reaction>
</comment>
<dbReference type="InterPro" id="IPR048641">
    <property type="entry name" value="RlmN_N"/>
</dbReference>
<feature type="binding site" evidence="12">
    <location>
        <position position="198"/>
    </location>
    <ligand>
        <name>S-adenosyl-L-methionine</name>
        <dbReference type="ChEBI" id="CHEBI:59789"/>
    </ligand>
</feature>
<dbReference type="GO" id="GO:0000049">
    <property type="term" value="F:tRNA binding"/>
    <property type="evidence" value="ECO:0007669"/>
    <property type="project" value="UniProtKB-UniRule"/>
</dbReference>
<keyword evidence="2 12" id="KW-0004">4Fe-4S</keyword>
<feature type="binding site" evidence="12">
    <location>
        <position position="116"/>
    </location>
    <ligand>
        <name>[4Fe-4S] cluster</name>
        <dbReference type="ChEBI" id="CHEBI:49883"/>
        <note>4Fe-4S-S-AdoMet</note>
    </ligand>
</feature>
<keyword evidence="8 12" id="KW-0819">tRNA processing</keyword>
<dbReference type="GO" id="GO:0019843">
    <property type="term" value="F:rRNA binding"/>
    <property type="evidence" value="ECO:0007669"/>
    <property type="project" value="UniProtKB-UniRule"/>
</dbReference>
<keyword evidence="4 12" id="KW-0698">rRNA processing</keyword>
<evidence type="ECO:0000256" key="3">
    <source>
        <dbReference type="ARBA" id="ARBA00022490"/>
    </source>
</evidence>
<feature type="binding site" evidence="12">
    <location>
        <position position="120"/>
    </location>
    <ligand>
        <name>[4Fe-4S] cluster</name>
        <dbReference type="ChEBI" id="CHEBI:49883"/>
        <note>4Fe-4S-S-AdoMet</note>
    </ligand>
</feature>
<accession>A0A4Q2KZI7</accession>
<dbReference type="InterPro" id="IPR058240">
    <property type="entry name" value="rSAM_sf"/>
</dbReference>
<comment type="similarity">
    <text evidence="12">Belongs to the radical SAM superfamily. RlmN family.</text>
</comment>
<dbReference type="SFLD" id="SFLDG01062">
    <property type="entry name" value="methyltransferase_(Class_A)"/>
    <property type="match status" value="1"/>
</dbReference>
<evidence type="ECO:0000256" key="6">
    <source>
        <dbReference type="ARBA" id="ARBA00022679"/>
    </source>
</evidence>
<keyword evidence="12" id="KW-1015">Disulfide bond</keyword>
<gene>
    <name evidence="12 14" type="primary">rlmN</name>
    <name evidence="14" type="ORF">EPT53_01470</name>
</gene>
<keyword evidence="5 12" id="KW-0489">Methyltransferase</keyword>
<dbReference type="SUPFAM" id="SSF102114">
    <property type="entry name" value="Radical SAM enzymes"/>
    <property type="match status" value="1"/>
</dbReference>
<dbReference type="FunFam" id="3.20.20.70:FF:000014">
    <property type="entry name" value="Probable dual-specificity RNA methyltransferase RlmN"/>
    <property type="match status" value="1"/>
</dbReference>
<dbReference type="InterPro" id="IPR007197">
    <property type="entry name" value="rSAM"/>
</dbReference>
<dbReference type="Proteomes" id="UP000289216">
    <property type="component" value="Unassembled WGS sequence"/>
</dbReference>
<dbReference type="Gene3D" id="1.10.150.530">
    <property type="match status" value="1"/>
</dbReference>
<evidence type="ECO:0000256" key="11">
    <source>
        <dbReference type="ARBA" id="ARBA00023014"/>
    </source>
</evidence>
<comment type="catalytic activity">
    <reaction evidence="12">
        <text>adenosine(37) in tRNA + 2 reduced [2Fe-2S]-[ferredoxin] + 2 S-adenosyl-L-methionine = 2-methyladenosine(37) in tRNA + 5'-deoxyadenosine + L-methionine + 2 oxidized [2Fe-2S]-[ferredoxin] + S-adenosyl-L-homocysteine</text>
        <dbReference type="Rhea" id="RHEA:43332"/>
        <dbReference type="Rhea" id="RHEA-COMP:10000"/>
        <dbReference type="Rhea" id="RHEA-COMP:10001"/>
        <dbReference type="Rhea" id="RHEA-COMP:10162"/>
        <dbReference type="Rhea" id="RHEA-COMP:10485"/>
        <dbReference type="ChEBI" id="CHEBI:17319"/>
        <dbReference type="ChEBI" id="CHEBI:33737"/>
        <dbReference type="ChEBI" id="CHEBI:33738"/>
        <dbReference type="ChEBI" id="CHEBI:57844"/>
        <dbReference type="ChEBI" id="CHEBI:57856"/>
        <dbReference type="ChEBI" id="CHEBI:59789"/>
        <dbReference type="ChEBI" id="CHEBI:74411"/>
        <dbReference type="ChEBI" id="CHEBI:74497"/>
        <dbReference type="EC" id="2.1.1.192"/>
    </reaction>
</comment>
<dbReference type="GO" id="GO:0070475">
    <property type="term" value="P:rRNA base methylation"/>
    <property type="evidence" value="ECO:0007669"/>
    <property type="project" value="UniProtKB-UniRule"/>
</dbReference>
<evidence type="ECO:0000256" key="7">
    <source>
        <dbReference type="ARBA" id="ARBA00022691"/>
    </source>
</evidence>
<sequence>MGVEKRNLLDLNQQELTELFVAEGMKKFYGKEVFLWLHKKFARNIREMTNLSLKNREILEEKTYIPYLNLLKHQVSKIDKTEKFLFQLEDGNTIETVLLRHRDQRNTLCISSQVGCPVKCTFCATGQDGFVRNLRVSEILNQVYTIERRLNKRGEKLTNLVFMGMGEPLINLDALLKALEILSSEEGICISKRKITISTSGIVPAIERILMEKTPVELAISLHSAINEKRDRIIPINKAYPLEDLSAVLLEYQRQTKRRLTFEYILIKDFNVSEGDANALADFAHQFDHIVNLIPCNPVSETGLERPSEKKIERFYEYLKNVRKVNVSLRQEKGTDIDGACGQLRQNQRKK</sequence>
<dbReference type="PIRSF" id="PIRSF006004">
    <property type="entry name" value="CHP00048"/>
    <property type="match status" value="1"/>
</dbReference>
<dbReference type="CDD" id="cd01335">
    <property type="entry name" value="Radical_SAM"/>
    <property type="match status" value="1"/>
</dbReference>
<evidence type="ECO:0000256" key="1">
    <source>
        <dbReference type="ARBA" id="ARBA00004496"/>
    </source>
</evidence>
<evidence type="ECO:0000256" key="9">
    <source>
        <dbReference type="ARBA" id="ARBA00022723"/>
    </source>
</evidence>
<organism evidence="14 15">
    <name type="scientific">Fusobacterium necrophorum</name>
    <dbReference type="NCBI Taxonomy" id="859"/>
    <lineage>
        <taxon>Bacteria</taxon>
        <taxon>Fusobacteriati</taxon>
        <taxon>Fusobacteriota</taxon>
        <taxon>Fusobacteriia</taxon>
        <taxon>Fusobacteriales</taxon>
        <taxon>Fusobacteriaceae</taxon>
        <taxon>Fusobacterium</taxon>
    </lineage>
</organism>
<keyword evidence="6 12" id="KW-0808">Transferase</keyword>
<evidence type="ECO:0000256" key="10">
    <source>
        <dbReference type="ARBA" id="ARBA00023004"/>
    </source>
</evidence>
<dbReference type="GO" id="GO:0030488">
    <property type="term" value="P:tRNA methylation"/>
    <property type="evidence" value="ECO:0007669"/>
    <property type="project" value="UniProtKB-UniRule"/>
</dbReference>
<dbReference type="GO" id="GO:0070040">
    <property type="term" value="F:rRNA (adenine(2503)-C2-)-methyltransferase activity"/>
    <property type="evidence" value="ECO:0007669"/>
    <property type="project" value="UniProtKB-UniRule"/>
</dbReference>
<dbReference type="NCBIfam" id="TIGR00048">
    <property type="entry name" value="rRNA_mod_RlmN"/>
    <property type="match status" value="1"/>
</dbReference>
<dbReference type="PROSITE" id="PS51918">
    <property type="entry name" value="RADICAL_SAM"/>
    <property type="match status" value="1"/>
</dbReference>
<evidence type="ECO:0000256" key="8">
    <source>
        <dbReference type="ARBA" id="ARBA00022694"/>
    </source>
</evidence>
<keyword evidence="9 12" id="KW-0479">Metal-binding</keyword>
<dbReference type="HAMAP" id="MF_01849">
    <property type="entry name" value="RNA_methyltr_RlmN"/>
    <property type="match status" value="1"/>
</dbReference>